<reference evidence="3 4" key="1">
    <citation type="submission" date="2010-05" db="EMBL/GenBank/DDBJ databases">
        <title>The Genome Sequence of Thecamonas trahens ATCC 50062.</title>
        <authorList>
            <consortium name="The Broad Institute Genome Sequencing Platform"/>
            <person name="Russ C."/>
            <person name="Cuomo C."/>
            <person name="Shea T."/>
            <person name="Young S.K."/>
            <person name="Zeng Q."/>
            <person name="Koehrsen M."/>
            <person name="Haas B."/>
            <person name="Borodovsky M."/>
            <person name="Guigo R."/>
            <person name="Alvarado L."/>
            <person name="Berlin A."/>
            <person name="Bochicchio J."/>
            <person name="Borenstein D."/>
            <person name="Chapman S."/>
            <person name="Chen Z."/>
            <person name="Freedman E."/>
            <person name="Gellesch M."/>
            <person name="Goldberg J."/>
            <person name="Griggs A."/>
            <person name="Gujja S."/>
            <person name="Heilman E."/>
            <person name="Heiman D."/>
            <person name="Hepburn T."/>
            <person name="Howarth C."/>
            <person name="Jen D."/>
            <person name="Larson L."/>
            <person name="Mehta T."/>
            <person name="Park D."/>
            <person name="Pearson M."/>
            <person name="Roberts A."/>
            <person name="Saif S."/>
            <person name="Shenoy N."/>
            <person name="Sisk P."/>
            <person name="Stolte C."/>
            <person name="Sykes S."/>
            <person name="Thomson T."/>
            <person name="Walk T."/>
            <person name="White J."/>
            <person name="Yandava C."/>
            <person name="Burger G."/>
            <person name="Gray M.W."/>
            <person name="Holland P.W.H."/>
            <person name="King N."/>
            <person name="Lang F.B.F."/>
            <person name="Roger A.J."/>
            <person name="Ruiz-Trillo I."/>
            <person name="Lander E."/>
            <person name="Nusbaum C."/>
        </authorList>
    </citation>
    <scope>NUCLEOTIDE SEQUENCE [LARGE SCALE GENOMIC DNA]</scope>
    <source>
        <strain evidence="3 4">ATCC 50062</strain>
    </source>
</reference>
<dbReference type="SMART" id="SM00558">
    <property type="entry name" value="JmjC"/>
    <property type="match status" value="1"/>
</dbReference>
<sequence length="461" mass="48963">MPPCPPRLITLTLTLVLVLAISSATAHIPVVHYHGVETFTELAAAGLPVVVRGSPMAAWVAAGDWTPEAVMARAGRATKVLAKIGESQSPWFYKGCCPASQIALADVLIPPISALDVADDDSPGSEIYYYASYLRGPLLPLAAVLDDADAAGVYVRGSHPDSRGHQFWTGSPSATTLLHYDPVHNVYAQLHGRKRFALAPSQAWPHLGVFPRHHMQHRDARFARSHKLELEIVDLVAGDVLYLPPGTFHQVSALADSDGPSISVNFWSGVALIPLSPRIPCSAVASLLDALAAAASPHLAFAPYSSLRAALRTMYPPEGVIETPTTSPFRPVYGSEASNPDLKHHAGLIRQHARATAAGLARPLHRPAHQCRLDLDLVTAFPARAADALDVAATSALADAFARLAARDDAQRAPGLVAMYIGHYLDDMLSLLYGMDAASSIAHIILSAPPPASPPTPQPTP</sequence>
<dbReference type="Proteomes" id="UP000054408">
    <property type="component" value="Unassembled WGS sequence"/>
</dbReference>
<feature type="signal peptide" evidence="1">
    <location>
        <begin position="1"/>
        <end position="26"/>
    </location>
</feature>
<dbReference type="GeneID" id="25566569"/>
<feature type="domain" description="JmjC" evidence="2">
    <location>
        <begin position="128"/>
        <end position="283"/>
    </location>
</feature>
<feature type="chain" id="PRO_5005537519" description="JmjC domain-containing protein" evidence="1">
    <location>
        <begin position="27"/>
        <end position="461"/>
    </location>
</feature>
<dbReference type="Pfam" id="PF13621">
    <property type="entry name" value="Cupin_8"/>
    <property type="match status" value="1"/>
</dbReference>
<dbReference type="PROSITE" id="PS51184">
    <property type="entry name" value="JMJC"/>
    <property type="match status" value="1"/>
</dbReference>
<evidence type="ECO:0000313" key="3">
    <source>
        <dbReference type="EMBL" id="KNC51645.1"/>
    </source>
</evidence>
<dbReference type="SUPFAM" id="SSF51197">
    <property type="entry name" value="Clavaminate synthase-like"/>
    <property type="match status" value="1"/>
</dbReference>
<gene>
    <name evidence="3" type="ORF">AMSG_07708</name>
</gene>
<keyword evidence="4" id="KW-1185">Reference proteome</keyword>
<dbReference type="InterPro" id="IPR041667">
    <property type="entry name" value="Cupin_8"/>
</dbReference>
<evidence type="ECO:0000313" key="4">
    <source>
        <dbReference type="Proteomes" id="UP000054408"/>
    </source>
</evidence>
<dbReference type="AlphaFoldDB" id="A0A0L0DHG3"/>
<dbReference type="CDD" id="cd02208">
    <property type="entry name" value="cupin_RmlC-like"/>
    <property type="match status" value="1"/>
</dbReference>
<protein>
    <recommendedName>
        <fullName evidence="2">JmjC domain-containing protein</fullName>
    </recommendedName>
</protein>
<dbReference type="PANTHER" id="PTHR12461:SF105">
    <property type="entry name" value="HYPOXIA-INDUCIBLE FACTOR 1-ALPHA INHIBITOR"/>
    <property type="match status" value="1"/>
</dbReference>
<accession>A0A0L0DHG3</accession>
<dbReference type="Gene3D" id="2.60.120.650">
    <property type="entry name" value="Cupin"/>
    <property type="match status" value="1"/>
</dbReference>
<organism evidence="3 4">
    <name type="scientific">Thecamonas trahens ATCC 50062</name>
    <dbReference type="NCBI Taxonomy" id="461836"/>
    <lineage>
        <taxon>Eukaryota</taxon>
        <taxon>Apusozoa</taxon>
        <taxon>Apusomonadida</taxon>
        <taxon>Apusomonadidae</taxon>
        <taxon>Thecamonas</taxon>
    </lineage>
</organism>
<name>A0A0L0DHG3_THETB</name>
<dbReference type="OrthoDB" id="263283at2759"/>
<keyword evidence="1" id="KW-0732">Signal</keyword>
<dbReference type="EMBL" id="GL349469">
    <property type="protein sequence ID" value="KNC51645.1"/>
    <property type="molecule type" value="Genomic_DNA"/>
</dbReference>
<evidence type="ECO:0000256" key="1">
    <source>
        <dbReference type="SAM" id="SignalP"/>
    </source>
</evidence>
<proteinExistence type="predicted"/>
<dbReference type="InterPro" id="IPR003347">
    <property type="entry name" value="JmjC_dom"/>
</dbReference>
<dbReference type="PANTHER" id="PTHR12461">
    <property type="entry name" value="HYPOXIA-INDUCIBLE FACTOR 1 ALPHA INHIBITOR-RELATED"/>
    <property type="match status" value="1"/>
</dbReference>
<dbReference type="RefSeq" id="XP_013755785.1">
    <property type="nucleotide sequence ID" value="XM_013900331.1"/>
</dbReference>
<evidence type="ECO:0000259" key="2">
    <source>
        <dbReference type="PROSITE" id="PS51184"/>
    </source>
</evidence>